<protein>
    <submittedName>
        <fullName evidence="1">Uncharacterized protein</fullName>
    </submittedName>
</protein>
<name>X8BIG8_MYCXE</name>
<dbReference type="EMBL" id="JAOB01000040">
    <property type="protein sequence ID" value="EUA43897.1"/>
    <property type="molecule type" value="Genomic_DNA"/>
</dbReference>
<gene>
    <name evidence="1" type="ORF">I553_8231</name>
</gene>
<comment type="caution">
    <text evidence="1">The sequence shown here is derived from an EMBL/GenBank/DDBJ whole genome shotgun (WGS) entry which is preliminary data.</text>
</comment>
<sequence>MRGARRYLEPLGRGRLARLGRRHPACRVTGAMTTPAATSAVTSSVVKGRAALGISALPA</sequence>
<proteinExistence type="predicted"/>
<reference evidence="1" key="1">
    <citation type="submission" date="2014-01" db="EMBL/GenBank/DDBJ databases">
        <authorList>
            <person name="Brown-Elliot B."/>
            <person name="Wallace R."/>
            <person name="Lenaerts A."/>
            <person name="Ordway D."/>
            <person name="DeGroote M.A."/>
            <person name="Parker T."/>
            <person name="Sizemore C."/>
            <person name="Tallon L.J."/>
            <person name="Sadzewicz L.K."/>
            <person name="Sengamalay N."/>
            <person name="Fraser C.M."/>
            <person name="Hine E."/>
            <person name="Shefchek K.A."/>
            <person name="Das S.P."/>
            <person name="Tettelin H."/>
        </authorList>
    </citation>
    <scope>NUCLEOTIDE SEQUENCE [LARGE SCALE GENOMIC DNA]</scope>
    <source>
        <strain evidence="1">4042</strain>
    </source>
</reference>
<accession>X8BIG8</accession>
<dbReference type="AlphaFoldDB" id="X8BIG8"/>
<evidence type="ECO:0000313" key="1">
    <source>
        <dbReference type="EMBL" id="EUA43897.1"/>
    </source>
</evidence>
<organism evidence="1">
    <name type="scientific">Mycobacterium xenopi 4042</name>
    <dbReference type="NCBI Taxonomy" id="1299334"/>
    <lineage>
        <taxon>Bacteria</taxon>
        <taxon>Bacillati</taxon>
        <taxon>Actinomycetota</taxon>
        <taxon>Actinomycetes</taxon>
        <taxon>Mycobacteriales</taxon>
        <taxon>Mycobacteriaceae</taxon>
        <taxon>Mycobacterium</taxon>
    </lineage>
</organism>